<evidence type="ECO:0000313" key="2">
    <source>
        <dbReference type="Proteomes" id="UP000660680"/>
    </source>
</evidence>
<dbReference type="Proteomes" id="UP000660680">
    <property type="component" value="Unassembled WGS sequence"/>
</dbReference>
<dbReference type="EMBL" id="BMRB01000010">
    <property type="protein sequence ID" value="GGS58333.1"/>
    <property type="molecule type" value="Genomic_DNA"/>
</dbReference>
<accession>A0A918GS29</accession>
<protein>
    <submittedName>
        <fullName evidence="1">Uncharacterized protein</fullName>
    </submittedName>
</protein>
<evidence type="ECO:0000313" key="1">
    <source>
        <dbReference type="EMBL" id="GGS58333.1"/>
    </source>
</evidence>
<organism evidence="1 2">
    <name type="scientific">Actinokineospora fastidiosa</name>
    <dbReference type="NCBI Taxonomy" id="1816"/>
    <lineage>
        <taxon>Bacteria</taxon>
        <taxon>Bacillati</taxon>
        <taxon>Actinomycetota</taxon>
        <taxon>Actinomycetes</taxon>
        <taxon>Pseudonocardiales</taxon>
        <taxon>Pseudonocardiaceae</taxon>
        <taxon>Actinokineospora</taxon>
    </lineage>
</organism>
<name>A0A918GS29_9PSEU</name>
<keyword evidence="2" id="KW-1185">Reference proteome</keyword>
<gene>
    <name evidence="1" type="ORF">GCM10010171_61610</name>
</gene>
<comment type="caution">
    <text evidence="1">The sequence shown here is derived from an EMBL/GenBank/DDBJ whole genome shotgun (WGS) entry which is preliminary data.</text>
</comment>
<sequence length="104" mass="11455">MTALSDYAALYRQGDWTIVRAVVERGDDTELDLRLEVTLDGARASLCFTGVTDLEFRAPSPWLALTLQIVDVSADGLEGVHYKVTDPDNGTASFWCAGFEIVRE</sequence>
<reference evidence="1" key="2">
    <citation type="submission" date="2020-09" db="EMBL/GenBank/DDBJ databases">
        <authorList>
            <person name="Sun Q."/>
            <person name="Ohkuma M."/>
        </authorList>
    </citation>
    <scope>NUCLEOTIDE SEQUENCE</scope>
    <source>
        <strain evidence="1">JCM 3276</strain>
    </source>
</reference>
<dbReference type="RefSeq" id="WP_189214131.1">
    <property type="nucleotide sequence ID" value="NZ_BMRB01000010.1"/>
</dbReference>
<proteinExistence type="predicted"/>
<dbReference type="AlphaFoldDB" id="A0A918GS29"/>
<reference evidence="1" key="1">
    <citation type="journal article" date="2014" name="Int. J. Syst. Evol. Microbiol.">
        <title>Complete genome sequence of Corynebacterium casei LMG S-19264T (=DSM 44701T), isolated from a smear-ripened cheese.</title>
        <authorList>
            <consortium name="US DOE Joint Genome Institute (JGI-PGF)"/>
            <person name="Walter F."/>
            <person name="Albersmeier A."/>
            <person name="Kalinowski J."/>
            <person name="Ruckert C."/>
        </authorList>
    </citation>
    <scope>NUCLEOTIDE SEQUENCE</scope>
    <source>
        <strain evidence="1">JCM 3276</strain>
    </source>
</reference>